<dbReference type="RefSeq" id="WP_338210969.1">
    <property type="nucleotide sequence ID" value="NZ_JAYMFF010000018.1"/>
</dbReference>
<dbReference type="Proteomes" id="UP001349994">
    <property type="component" value="Unassembled WGS sequence"/>
</dbReference>
<accession>A0ABU6IJD3</accession>
<comment type="caution">
    <text evidence="1">The sequence shown here is derived from an EMBL/GenBank/DDBJ whole genome shotgun (WGS) entry which is preliminary data.</text>
</comment>
<dbReference type="EMBL" id="JAYMFF010000018">
    <property type="protein sequence ID" value="MEC4176573.1"/>
    <property type="molecule type" value="Genomic_DNA"/>
</dbReference>
<sequence length="56" mass="6083">MTELSALEANVRMPPMGHHSNVETEIGRVVVQLANPDFKFMCGEALTLEGGMGLRP</sequence>
<evidence type="ECO:0000313" key="1">
    <source>
        <dbReference type="EMBL" id="MEC4176573.1"/>
    </source>
</evidence>
<evidence type="ECO:0000313" key="2">
    <source>
        <dbReference type="Proteomes" id="UP001349994"/>
    </source>
</evidence>
<organism evidence="1 2">
    <name type="scientific">Adlercreutzia wanghongyangiae</name>
    <dbReference type="NCBI Taxonomy" id="3111451"/>
    <lineage>
        <taxon>Bacteria</taxon>
        <taxon>Bacillati</taxon>
        <taxon>Actinomycetota</taxon>
        <taxon>Coriobacteriia</taxon>
        <taxon>Eggerthellales</taxon>
        <taxon>Eggerthellaceae</taxon>
        <taxon>Adlercreutzia</taxon>
    </lineage>
</organism>
<keyword evidence="2" id="KW-1185">Reference proteome</keyword>
<proteinExistence type="predicted"/>
<protein>
    <submittedName>
        <fullName evidence="1">Uncharacterized protein</fullName>
    </submittedName>
</protein>
<name>A0ABU6IJD3_9ACTN</name>
<gene>
    <name evidence="1" type="ORF">VIN30_08960</name>
</gene>
<reference evidence="1 2" key="1">
    <citation type="submission" date="2024-01" db="EMBL/GenBank/DDBJ databases">
        <title>novel species in genus Adlercreutzia.</title>
        <authorList>
            <person name="Liu X."/>
        </authorList>
    </citation>
    <scope>NUCLEOTIDE SEQUENCE [LARGE SCALE GENOMIC DNA]</scope>
    <source>
        <strain evidence="1 2">R7</strain>
    </source>
</reference>